<dbReference type="Proteomes" id="UP000499080">
    <property type="component" value="Unassembled WGS sequence"/>
</dbReference>
<comment type="caution">
    <text evidence="2">The sequence shown here is derived from an EMBL/GenBank/DDBJ whole genome shotgun (WGS) entry which is preliminary data.</text>
</comment>
<dbReference type="EMBL" id="BGPR01049860">
    <property type="protein sequence ID" value="GBO26872.1"/>
    <property type="molecule type" value="Genomic_DNA"/>
</dbReference>
<reference evidence="2 3" key="1">
    <citation type="journal article" date="2019" name="Sci. Rep.">
        <title>Orb-weaving spider Araneus ventricosus genome elucidates the spidroin gene catalogue.</title>
        <authorList>
            <person name="Kono N."/>
            <person name="Nakamura H."/>
            <person name="Ohtoshi R."/>
            <person name="Moran D.A.P."/>
            <person name="Shinohara A."/>
            <person name="Yoshida Y."/>
            <person name="Fujiwara M."/>
            <person name="Mori M."/>
            <person name="Tomita M."/>
            <person name="Arakawa K."/>
        </authorList>
    </citation>
    <scope>NUCLEOTIDE SEQUENCE [LARGE SCALE GENOMIC DNA]</scope>
</reference>
<organism evidence="2 3">
    <name type="scientific">Araneus ventricosus</name>
    <name type="common">Orbweaver spider</name>
    <name type="synonym">Epeira ventricosa</name>
    <dbReference type="NCBI Taxonomy" id="182803"/>
    <lineage>
        <taxon>Eukaryota</taxon>
        <taxon>Metazoa</taxon>
        <taxon>Ecdysozoa</taxon>
        <taxon>Arthropoda</taxon>
        <taxon>Chelicerata</taxon>
        <taxon>Arachnida</taxon>
        <taxon>Araneae</taxon>
        <taxon>Araneomorphae</taxon>
        <taxon>Entelegynae</taxon>
        <taxon>Araneoidea</taxon>
        <taxon>Araneidae</taxon>
        <taxon>Araneus</taxon>
    </lineage>
</organism>
<keyword evidence="3" id="KW-1185">Reference proteome</keyword>
<accession>A0A4Y2VQF7</accession>
<feature type="compositionally biased region" description="Basic residues" evidence="1">
    <location>
        <begin position="55"/>
        <end position="68"/>
    </location>
</feature>
<dbReference type="AlphaFoldDB" id="A0A4Y2VQF7"/>
<evidence type="ECO:0000256" key="1">
    <source>
        <dbReference type="SAM" id="MobiDB-lite"/>
    </source>
</evidence>
<proteinExistence type="predicted"/>
<feature type="region of interest" description="Disordered" evidence="1">
    <location>
        <begin position="40"/>
        <end position="82"/>
    </location>
</feature>
<name>A0A4Y2VQF7_ARAVE</name>
<sequence>MSAHSIFEYQCPDNSPHTKSKFFANSAYYSSESLLFKQSDVERGDLSNPTTRENSKKRNSAKNSKHSKISIPISAPTTSKRSKNFNLPRIIMKCNNQKICQELKALETKHSHFSSYYQQTLEKLQSPLNHHEMQQSQLITELKGLQSVIENITCEKK</sequence>
<evidence type="ECO:0000313" key="2">
    <source>
        <dbReference type="EMBL" id="GBO26872.1"/>
    </source>
</evidence>
<evidence type="ECO:0000313" key="3">
    <source>
        <dbReference type="Proteomes" id="UP000499080"/>
    </source>
</evidence>
<gene>
    <name evidence="2" type="ORF">AVEN_105864_1</name>
</gene>
<protein>
    <submittedName>
        <fullName evidence="2">Uncharacterized protein</fullName>
    </submittedName>
</protein>